<proteinExistence type="predicted"/>
<accession>A0AAW7XDF9</accession>
<evidence type="ECO:0000313" key="1">
    <source>
        <dbReference type="EMBL" id="MDO6425041.1"/>
    </source>
</evidence>
<comment type="caution">
    <text evidence="1">The sequence shown here is derived from an EMBL/GenBank/DDBJ whole genome shotgun (WGS) entry which is preliminary data.</text>
</comment>
<organism evidence="1 2">
    <name type="scientific">Saccharophagus degradans</name>
    <dbReference type="NCBI Taxonomy" id="86304"/>
    <lineage>
        <taxon>Bacteria</taxon>
        <taxon>Pseudomonadati</taxon>
        <taxon>Pseudomonadota</taxon>
        <taxon>Gammaproteobacteria</taxon>
        <taxon>Cellvibrionales</taxon>
        <taxon>Cellvibrionaceae</taxon>
        <taxon>Saccharophagus</taxon>
    </lineage>
</organism>
<sequence>LAACDDESLTEINPNNLSKSSFWKNLKDTDSGLAAAYNAMLDENVLGILNEGIRADMGWPGYGRPVSNNDGLRTVYEQTYTSSDGLIQNKWDA</sequence>
<dbReference type="AlphaFoldDB" id="A0AAW7XDF9"/>
<feature type="non-terminal residue" evidence="1">
    <location>
        <position position="1"/>
    </location>
</feature>
<dbReference type="RefSeq" id="WP_303494400.1">
    <property type="nucleotide sequence ID" value="NZ_JAUOPB010000178.1"/>
</dbReference>
<dbReference type="InterPro" id="IPR011990">
    <property type="entry name" value="TPR-like_helical_dom_sf"/>
</dbReference>
<dbReference type="Gene3D" id="1.25.40.390">
    <property type="match status" value="1"/>
</dbReference>
<evidence type="ECO:0008006" key="3">
    <source>
        <dbReference type="Google" id="ProtNLM"/>
    </source>
</evidence>
<dbReference type="EMBL" id="JAUOPB010000178">
    <property type="protein sequence ID" value="MDO6425041.1"/>
    <property type="molecule type" value="Genomic_DNA"/>
</dbReference>
<gene>
    <name evidence="1" type="ORF">Q4521_21350</name>
</gene>
<evidence type="ECO:0000313" key="2">
    <source>
        <dbReference type="Proteomes" id="UP001169760"/>
    </source>
</evidence>
<reference evidence="1" key="1">
    <citation type="submission" date="2023-07" db="EMBL/GenBank/DDBJ databases">
        <title>Genome content predicts the carbon catabolic preferences of heterotrophic bacteria.</title>
        <authorList>
            <person name="Gralka M."/>
        </authorList>
    </citation>
    <scope>NUCLEOTIDE SEQUENCE</scope>
    <source>
        <strain evidence="1">I3M17_2</strain>
    </source>
</reference>
<name>A0AAW7XDF9_9GAMM</name>
<protein>
    <recommendedName>
        <fullName evidence="3">SusD/RagB family nutrient-binding outer membrane lipoprotein</fullName>
    </recommendedName>
</protein>
<feature type="non-terminal residue" evidence="1">
    <location>
        <position position="93"/>
    </location>
</feature>
<dbReference type="SUPFAM" id="SSF48452">
    <property type="entry name" value="TPR-like"/>
    <property type="match status" value="1"/>
</dbReference>
<dbReference type="Proteomes" id="UP001169760">
    <property type="component" value="Unassembled WGS sequence"/>
</dbReference>